<dbReference type="PANTHER" id="PTHR14000:SF1">
    <property type="entry name" value="HISTONE H2A DEUBIQUITINASE (DUF3755)"/>
    <property type="match status" value="1"/>
</dbReference>
<feature type="compositionally biased region" description="Basic and acidic residues" evidence="1">
    <location>
        <begin position="124"/>
        <end position="141"/>
    </location>
</feature>
<dbReference type="EMBL" id="JANJYI010000005">
    <property type="protein sequence ID" value="KAK2651253.1"/>
    <property type="molecule type" value="Genomic_DNA"/>
</dbReference>
<reference evidence="2" key="1">
    <citation type="journal article" date="2023" name="Plant J.">
        <title>Genome sequences and population genomics provide insights into the demographic history, inbreeding, and mutation load of two 'living fossil' tree species of Dipteronia.</title>
        <authorList>
            <person name="Feng Y."/>
            <person name="Comes H.P."/>
            <person name="Chen J."/>
            <person name="Zhu S."/>
            <person name="Lu R."/>
            <person name="Zhang X."/>
            <person name="Li P."/>
            <person name="Qiu J."/>
            <person name="Olsen K.M."/>
            <person name="Qiu Y."/>
        </authorList>
    </citation>
    <scope>NUCLEOTIDE SEQUENCE</scope>
    <source>
        <strain evidence="2">KIB01</strain>
    </source>
</reference>
<keyword evidence="3" id="KW-1185">Reference proteome</keyword>
<dbReference type="InterPro" id="IPR009057">
    <property type="entry name" value="Homeodomain-like_sf"/>
</dbReference>
<protein>
    <recommendedName>
        <fullName evidence="4">Myb-like domain-containing protein</fullName>
    </recommendedName>
</protein>
<dbReference type="AlphaFoldDB" id="A0AAD9UBL7"/>
<dbReference type="SUPFAM" id="SSF46689">
    <property type="entry name" value="Homeodomain-like"/>
    <property type="match status" value="1"/>
</dbReference>
<feature type="region of interest" description="Disordered" evidence="1">
    <location>
        <begin position="1"/>
        <end position="47"/>
    </location>
</feature>
<evidence type="ECO:0000313" key="3">
    <source>
        <dbReference type="Proteomes" id="UP001280121"/>
    </source>
</evidence>
<dbReference type="Pfam" id="PF12579">
    <property type="entry name" value="DUF3755"/>
    <property type="match status" value="1"/>
</dbReference>
<feature type="region of interest" description="Disordered" evidence="1">
    <location>
        <begin position="124"/>
        <end position="178"/>
    </location>
</feature>
<evidence type="ECO:0008006" key="4">
    <source>
        <dbReference type="Google" id="ProtNLM"/>
    </source>
</evidence>
<dbReference type="InterPro" id="IPR001005">
    <property type="entry name" value="SANT/Myb"/>
</dbReference>
<gene>
    <name evidence="2" type="ORF">Ddye_018742</name>
</gene>
<dbReference type="Gene3D" id="1.10.10.60">
    <property type="entry name" value="Homeodomain-like"/>
    <property type="match status" value="1"/>
</dbReference>
<name>A0AAD9UBL7_9ROSI</name>
<proteinExistence type="predicted"/>
<feature type="compositionally biased region" description="Polar residues" evidence="1">
    <location>
        <begin position="154"/>
        <end position="168"/>
    </location>
</feature>
<feature type="compositionally biased region" description="Low complexity" evidence="1">
    <location>
        <begin position="15"/>
        <end position="46"/>
    </location>
</feature>
<sequence>MAASANPVGNNQEGSSSAAVAAAASQKSTANGVSVNSSSNGGNSSGADCLQTTTAALRHNSGISLEWTPEEQSTLEELLSKYASDPMLARYAKIAMQLKDKTVRDVALRCRWMNETITISLMKEETKRKENGKRRKEDHNSARKSKDRKEKATDSSAKSSSHLSTRPNGPSYAPPMIPMDADDGISYTAIGGVTGELLEQNAQMFQQISANFAAFQIRENIDLLRQARDNIFAVLNDLNDMPEIMKQMPPLPVKVNDEIANNILPRTSHQMNS</sequence>
<dbReference type="CDD" id="cd00167">
    <property type="entry name" value="SANT"/>
    <property type="match status" value="1"/>
</dbReference>
<organism evidence="2 3">
    <name type="scientific">Dipteronia dyeriana</name>
    <dbReference type="NCBI Taxonomy" id="168575"/>
    <lineage>
        <taxon>Eukaryota</taxon>
        <taxon>Viridiplantae</taxon>
        <taxon>Streptophyta</taxon>
        <taxon>Embryophyta</taxon>
        <taxon>Tracheophyta</taxon>
        <taxon>Spermatophyta</taxon>
        <taxon>Magnoliopsida</taxon>
        <taxon>eudicotyledons</taxon>
        <taxon>Gunneridae</taxon>
        <taxon>Pentapetalae</taxon>
        <taxon>rosids</taxon>
        <taxon>malvids</taxon>
        <taxon>Sapindales</taxon>
        <taxon>Sapindaceae</taxon>
        <taxon>Hippocastanoideae</taxon>
        <taxon>Acereae</taxon>
        <taxon>Dipteronia</taxon>
    </lineage>
</organism>
<accession>A0AAD9UBL7</accession>
<dbReference type="Proteomes" id="UP001280121">
    <property type="component" value="Unassembled WGS sequence"/>
</dbReference>
<dbReference type="PANTHER" id="PTHR14000">
    <property type="entry name" value="FINGER CCCH DOMAIN PROTEIN, PUTATIVE (DUF3755)-RELATED"/>
    <property type="match status" value="1"/>
</dbReference>
<dbReference type="InterPro" id="IPR022228">
    <property type="entry name" value="DUF3755"/>
</dbReference>
<evidence type="ECO:0000313" key="2">
    <source>
        <dbReference type="EMBL" id="KAK2651253.1"/>
    </source>
</evidence>
<comment type="caution">
    <text evidence="2">The sequence shown here is derived from an EMBL/GenBank/DDBJ whole genome shotgun (WGS) entry which is preliminary data.</text>
</comment>
<evidence type="ECO:0000256" key="1">
    <source>
        <dbReference type="SAM" id="MobiDB-lite"/>
    </source>
</evidence>